<organism evidence="15 16">
    <name type="scientific">Clostridium perfringens</name>
    <dbReference type="NCBI Taxonomy" id="1502"/>
    <lineage>
        <taxon>Bacteria</taxon>
        <taxon>Bacillati</taxon>
        <taxon>Bacillota</taxon>
        <taxon>Clostridia</taxon>
        <taxon>Eubacteriales</taxon>
        <taxon>Clostridiaceae</taxon>
        <taxon>Clostridium</taxon>
    </lineage>
</organism>
<dbReference type="HAMAP" id="MF_01021">
    <property type="entry name" value="HisI"/>
    <property type="match status" value="1"/>
</dbReference>
<keyword evidence="13" id="KW-0368">Histidine biosynthesis</keyword>
<keyword evidence="11" id="KW-0028">Amino-acid biosynthesis</keyword>
<comment type="similarity">
    <text evidence="6">In the N-terminal section; belongs to the PRA-CH family.</text>
</comment>
<comment type="pathway">
    <text evidence="4">Amino-acid biosynthesis; L-histidine biosynthesis; L-histidine from 5-phospho-alpha-D-ribose 1-diphosphate: step 2/9.</text>
</comment>
<evidence type="ECO:0000256" key="10">
    <source>
        <dbReference type="ARBA" id="ARBA00022490"/>
    </source>
</evidence>
<dbReference type="Gene3D" id="3.10.20.810">
    <property type="entry name" value="Phosphoribosyl-AMP cyclohydrolase"/>
    <property type="match status" value="1"/>
</dbReference>
<evidence type="ECO:0000256" key="11">
    <source>
        <dbReference type="ARBA" id="ARBA00022605"/>
    </source>
</evidence>
<dbReference type="RefSeq" id="WP_322395620.1">
    <property type="nucleotide sequence ID" value="NZ_WNUI01000237.1"/>
</dbReference>
<evidence type="ECO:0000256" key="13">
    <source>
        <dbReference type="ARBA" id="ARBA00023102"/>
    </source>
</evidence>
<dbReference type="PANTHER" id="PTHR42945">
    <property type="entry name" value="HISTIDINE BIOSYNTHESIS BIFUNCTIONAL PROTEIN"/>
    <property type="match status" value="1"/>
</dbReference>
<name>A0AAW9HYE5_CLOPF</name>
<dbReference type="Pfam" id="PF01502">
    <property type="entry name" value="PRA-CH"/>
    <property type="match status" value="1"/>
</dbReference>
<dbReference type="GO" id="GO:0004636">
    <property type="term" value="F:phosphoribosyl-ATP diphosphatase activity"/>
    <property type="evidence" value="ECO:0007669"/>
    <property type="project" value="UniProtKB-EC"/>
</dbReference>
<evidence type="ECO:0000256" key="5">
    <source>
        <dbReference type="ARBA" id="ARBA00007731"/>
    </source>
</evidence>
<evidence type="ECO:0000256" key="7">
    <source>
        <dbReference type="ARBA" id="ARBA00012414"/>
    </source>
</evidence>
<dbReference type="EMBL" id="WNUI01000237">
    <property type="protein sequence ID" value="MDZ4910388.1"/>
    <property type="molecule type" value="Genomic_DNA"/>
</dbReference>
<comment type="catalytic activity">
    <reaction evidence="1">
        <text>1-(5-phospho-beta-D-ribosyl)-5'-AMP + H2O = 1-(5-phospho-beta-D-ribosyl)-5-[(5-phospho-beta-D-ribosylamino)methylideneamino]imidazole-4-carboxamide</text>
        <dbReference type="Rhea" id="RHEA:20049"/>
        <dbReference type="ChEBI" id="CHEBI:15377"/>
        <dbReference type="ChEBI" id="CHEBI:58435"/>
        <dbReference type="ChEBI" id="CHEBI:59457"/>
        <dbReference type="EC" id="3.5.4.19"/>
    </reaction>
</comment>
<evidence type="ECO:0000256" key="2">
    <source>
        <dbReference type="ARBA" id="ARBA00001460"/>
    </source>
</evidence>
<dbReference type="FunFam" id="3.10.20.810:FF:000001">
    <property type="entry name" value="Histidine biosynthesis bifunctional protein HisIE"/>
    <property type="match status" value="1"/>
</dbReference>
<proteinExistence type="inferred from homology"/>
<evidence type="ECO:0000256" key="3">
    <source>
        <dbReference type="ARBA" id="ARBA00005169"/>
    </source>
</evidence>
<dbReference type="InterPro" id="IPR026660">
    <property type="entry name" value="PRA-CH"/>
</dbReference>
<dbReference type="EC" id="3.5.4.19" evidence="8"/>
<feature type="domain" description="Phosphoribosyl-AMP cyclohydrolase" evidence="14">
    <location>
        <begin position="40"/>
        <end position="113"/>
    </location>
</feature>
<evidence type="ECO:0000256" key="9">
    <source>
        <dbReference type="ARBA" id="ARBA00017720"/>
    </source>
</evidence>
<keyword evidence="12 15" id="KW-0378">Hydrolase</keyword>
<dbReference type="EC" id="3.6.1.31" evidence="7"/>
<evidence type="ECO:0000313" key="16">
    <source>
        <dbReference type="Proteomes" id="UP001288778"/>
    </source>
</evidence>
<dbReference type="PANTHER" id="PTHR42945:SF1">
    <property type="entry name" value="HISTIDINE BIOSYNTHESIS BIFUNCTIONAL PROTEIN HIS7"/>
    <property type="match status" value="1"/>
</dbReference>
<dbReference type="InterPro" id="IPR038019">
    <property type="entry name" value="PRib_AMP_CycHydrolase_sf"/>
</dbReference>
<protein>
    <recommendedName>
        <fullName evidence="9">Histidine biosynthesis bifunctional protein HisIE</fullName>
        <ecNumber evidence="8">3.5.4.19</ecNumber>
        <ecNumber evidence="7">3.6.1.31</ecNumber>
    </recommendedName>
</protein>
<dbReference type="GO" id="GO:0004635">
    <property type="term" value="F:phosphoribosyl-AMP cyclohydrolase activity"/>
    <property type="evidence" value="ECO:0007669"/>
    <property type="project" value="UniProtKB-EC"/>
</dbReference>
<evidence type="ECO:0000313" key="15">
    <source>
        <dbReference type="EMBL" id="MDZ4910388.1"/>
    </source>
</evidence>
<evidence type="ECO:0000256" key="6">
    <source>
        <dbReference type="ARBA" id="ARBA00008299"/>
    </source>
</evidence>
<comment type="caution">
    <text evidence="15">The sequence shown here is derived from an EMBL/GenBank/DDBJ whole genome shotgun (WGS) entry which is preliminary data.</text>
</comment>
<gene>
    <name evidence="15" type="primary">hisI</name>
    <name evidence="15" type="ORF">GNF68_15355</name>
</gene>
<dbReference type="Proteomes" id="UP001288778">
    <property type="component" value="Unassembled WGS sequence"/>
</dbReference>
<feature type="non-terminal residue" evidence="15">
    <location>
        <position position="120"/>
    </location>
</feature>
<evidence type="ECO:0000256" key="1">
    <source>
        <dbReference type="ARBA" id="ARBA00000024"/>
    </source>
</evidence>
<evidence type="ECO:0000259" key="14">
    <source>
        <dbReference type="Pfam" id="PF01502"/>
    </source>
</evidence>
<dbReference type="GO" id="GO:0000105">
    <property type="term" value="P:L-histidine biosynthetic process"/>
    <property type="evidence" value="ECO:0007669"/>
    <property type="project" value="UniProtKB-KW"/>
</dbReference>
<accession>A0AAW9HYE5</accession>
<keyword evidence="10" id="KW-0963">Cytoplasm</keyword>
<evidence type="ECO:0000256" key="12">
    <source>
        <dbReference type="ARBA" id="ARBA00022801"/>
    </source>
</evidence>
<comment type="similarity">
    <text evidence="5">In the C-terminal section; belongs to the PRA-PH family.</text>
</comment>
<sequence length="120" mass="13516">MSEDMLKDLSLEQVSEHIRWDASGLVPAIVQDAQSKQVLMMAYMNRESLRLTLDSGETWFWSRSREELWHKGATSGNVQTVVSMTYDCDGDTLLLLVEPKGPACHTGQTTCFYNEITVQG</sequence>
<reference evidence="15" key="1">
    <citation type="submission" date="2019-11" db="EMBL/GenBank/DDBJ databases">
        <title>Characterization of Clostridium perfringens isolates from swine manure treated agricultural soils.</title>
        <authorList>
            <person name="Wushke S.T."/>
        </authorList>
    </citation>
    <scope>NUCLEOTIDE SEQUENCE</scope>
    <source>
        <strain evidence="15">X94</strain>
    </source>
</reference>
<comment type="catalytic activity">
    <reaction evidence="2">
        <text>1-(5-phospho-beta-D-ribosyl)-ATP + H2O = 1-(5-phospho-beta-D-ribosyl)-5'-AMP + diphosphate + H(+)</text>
        <dbReference type="Rhea" id="RHEA:22828"/>
        <dbReference type="ChEBI" id="CHEBI:15377"/>
        <dbReference type="ChEBI" id="CHEBI:15378"/>
        <dbReference type="ChEBI" id="CHEBI:33019"/>
        <dbReference type="ChEBI" id="CHEBI:59457"/>
        <dbReference type="ChEBI" id="CHEBI:73183"/>
        <dbReference type="EC" id="3.6.1.31"/>
    </reaction>
</comment>
<dbReference type="SUPFAM" id="SSF141734">
    <property type="entry name" value="HisI-like"/>
    <property type="match status" value="1"/>
</dbReference>
<evidence type="ECO:0000256" key="4">
    <source>
        <dbReference type="ARBA" id="ARBA00005204"/>
    </source>
</evidence>
<dbReference type="InterPro" id="IPR002496">
    <property type="entry name" value="PRib_AMP_CycHydrolase_dom"/>
</dbReference>
<comment type="pathway">
    <text evidence="3">Amino-acid biosynthesis; L-histidine biosynthesis; L-histidine from 5-phospho-alpha-D-ribose 1-diphosphate: step 3/9.</text>
</comment>
<dbReference type="AlphaFoldDB" id="A0AAW9HYE5"/>
<dbReference type="NCBIfam" id="NF000768">
    <property type="entry name" value="PRK00051.1"/>
    <property type="match status" value="1"/>
</dbReference>
<evidence type="ECO:0000256" key="8">
    <source>
        <dbReference type="ARBA" id="ARBA00012721"/>
    </source>
</evidence>